<comment type="catalytic activity">
    <reaction evidence="9">
        <text>L-lysyl-[histone] + acetyl-CoA = N(6)-acetyl-L-lysyl-[histone] + CoA + H(+)</text>
        <dbReference type="Rhea" id="RHEA:21992"/>
        <dbReference type="Rhea" id="RHEA-COMP:9845"/>
        <dbReference type="Rhea" id="RHEA-COMP:11338"/>
        <dbReference type="ChEBI" id="CHEBI:15378"/>
        <dbReference type="ChEBI" id="CHEBI:29969"/>
        <dbReference type="ChEBI" id="CHEBI:57287"/>
        <dbReference type="ChEBI" id="CHEBI:57288"/>
        <dbReference type="ChEBI" id="CHEBI:61930"/>
        <dbReference type="EC" id="2.3.1.48"/>
    </reaction>
    <physiologicalReaction direction="left-to-right" evidence="9">
        <dbReference type="Rhea" id="RHEA:21993"/>
    </physiologicalReaction>
</comment>
<protein>
    <recommendedName>
        <fullName evidence="2">histone acetyltransferase</fullName>
        <ecNumber evidence="2">2.3.1.48</ecNumber>
    </recommendedName>
</protein>
<dbReference type="PANTHER" id="PTHR31571:SF2">
    <property type="entry name" value="HISTONE ACETYLTRANSFERASE RTT109"/>
    <property type="match status" value="1"/>
</dbReference>
<evidence type="ECO:0000256" key="9">
    <source>
        <dbReference type="ARBA" id="ARBA00048940"/>
    </source>
</evidence>
<dbReference type="GO" id="GO:0006355">
    <property type="term" value="P:regulation of DNA-templated transcription"/>
    <property type="evidence" value="ECO:0007669"/>
    <property type="project" value="InterPro"/>
</dbReference>
<proteinExistence type="predicted"/>
<evidence type="ECO:0000256" key="8">
    <source>
        <dbReference type="ARBA" id="ARBA00023242"/>
    </source>
</evidence>
<keyword evidence="4" id="KW-0227">DNA damage</keyword>
<dbReference type="InterPro" id="IPR013178">
    <property type="entry name" value="Histone_AcTrfase_Rtt109/CBP"/>
</dbReference>
<dbReference type="GO" id="GO:0032931">
    <property type="term" value="F:histone H3K56 acetyltransferase activity"/>
    <property type="evidence" value="ECO:0007669"/>
    <property type="project" value="TreeGrafter"/>
</dbReference>
<evidence type="ECO:0000256" key="2">
    <source>
        <dbReference type="ARBA" id="ARBA00013184"/>
    </source>
</evidence>
<accession>A0A0F7SNZ3</accession>
<dbReference type="GO" id="GO:0006974">
    <property type="term" value="P:DNA damage response"/>
    <property type="evidence" value="ECO:0007669"/>
    <property type="project" value="UniProtKB-KW"/>
</dbReference>
<dbReference type="AlphaFoldDB" id="A0A0F7SNZ3"/>
<keyword evidence="6" id="KW-0805">Transcription regulation</keyword>
<evidence type="ECO:0000256" key="5">
    <source>
        <dbReference type="ARBA" id="ARBA00022990"/>
    </source>
</evidence>
<keyword evidence="8" id="KW-0539">Nucleus</keyword>
<dbReference type="GO" id="GO:0005634">
    <property type="term" value="C:nucleus"/>
    <property type="evidence" value="ECO:0007669"/>
    <property type="project" value="UniProtKB-SubCell"/>
</dbReference>
<dbReference type="EC" id="2.3.1.48" evidence="2"/>
<dbReference type="EMBL" id="LN483157">
    <property type="protein sequence ID" value="CED83797.1"/>
    <property type="molecule type" value="Genomic_DNA"/>
</dbReference>
<keyword evidence="3" id="KW-0808">Transferase</keyword>
<evidence type="ECO:0000256" key="1">
    <source>
        <dbReference type="ARBA" id="ARBA00004123"/>
    </source>
</evidence>
<dbReference type="Pfam" id="PF08214">
    <property type="entry name" value="HAT_KAT11"/>
    <property type="match status" value="1"/>
</dbReference>
<keyword evidence="7" id="KW-0804">Transcription</keyword>
<organism evidence="11">
    <name type="scientific">Phaffia rhodozyma</name>
    <name type="common">Yeast</name>
    <name type="synonym">Xanthophyllomyces dendrorhous</name>
    <dbReference type="NCBI Taxonomy" id="264483"/>
    <lineage>
        <taxon>Eukaryota</taxon>
        <taxon>Fungi</taxon>
        <taxon>Dikarya</taxon>
        <taxon>Basidiomycota</taxon>
        <taxon>Agaricomycotina</taxon>
        <taxon>Tremellomycetes</taxon>
        <taxon>Cystofilobasidiales</taxon>
        <taxon>Mrakiaceae</taxon>
        <taxon>Phaffia</taxon>
    </lineage>
</organism>
<dbReference type="PANTHER" id="PTHR31571">
    <property type="entry name" value="ALTERED INHERITANCE OF MITOCHONDRIA PROTEIN 6"/>
    <property type="match status" value="1"/>
</dbReference>
<evidence type="ECO:0000313" key="11">
    <source>
        <dbReference type="EMBL" id="CED83797.1"/>
    </source>
</evidence>
<dbReference type="PROSITE" id="PS51728">
    <property type="entry name" value="RTT109_HAT"/>
    <property type="match status" value="1"/>
</dbReference>
<feature type="compositionally biased region" description="Acidic residues" evidence="10">
    <location>
        <begin position="343"/>
        <end position="352"/>
    </location>
</feature>
<name>A0A0F7SNZ3_PHARH</name>
<sequence>MSALDTVVKALNTLCPPRPLTVHLLQSEPRRTNTLYTHLAAHPKGTTIQDVLLVLYIHLEPADLSSSPSPITAADDDAASQSCATKSGVEHTTTSSTNPIALISIQAQIFILPREAHTMVYISKADSTGYTLPSSLPSRPYARTIISSFLSYYLCPQSRPTPTVQVHLFARSQRQYLFPDSGLDPEETEGKIKKILSGGALCRWWSDVLERSIKLAGLGPSEVDLECFLPGLSKGETLNTLGRRTEFTWSTDLKNVPHPLHNQAPNPSSVIPTLASTIPTFDDDPRTRFLLELSTPGAGTGSSSLLSSNSALPSLPSASASSITSSSTTPNASGQPKNAMDKDEGEDNDDEEVSNKALAARTIASARLSTIPQDEFYERLAFRQECSLGSQVGFFILSTLSSSPLPSTSASATLVFTPISVPTTMESHTQPKRRPGELPKNLFIRLLSMLLNQSFSSNPLVISSSKIIWDSIRGLTGEWGALEYVERSIESSSSLTTDDETNSKRKRSDADGDSALVGRDVSKGTLQPVTVLQVRKKKKKADS</sequence>
<feature type="compositionally biased region" description="Low complexity" evidence="10">
    <location>
        <begin position="316"/>
        <end position="333"/>
    </location>
</feature>
<evidence type="ECO:0000256" key="10">
    <source>
        <dbReference type="SAM" id="MobiDB-lite"/>
    </source>
</evidence>
<keyword evidence="5" id="KW-0007">Acetylation</keyword>
<evidence type="ECO:0000256" key="6">
    <source>
        <dbReference type="ARBA" id="ARBA00023015"/>
    </source>
</evidence>
<evidence type="ECO:0000256" key="7">
    <source>
        <dbReference type="ARBA" id="ARBA00023163"/>
    </source>
</evidence>
<dbReference type="InterPro" id="IPR051236">
    <property type="entry name" value="HAT_RTT109-like"/>
</dbReference>
<evidence type="ECO:0000256" key="4">
    <source>
        <dbReference type="ARBA" id="ARBA00022763"/>
    </source>
</evidence>
<evidence type="ECO:0000256" key="3">
    <source>
        <dbReference type="ARBA" id="ARBA00022679"/>
    </source>
</evidence>
<feature type="region of interest" description="Disordered" evidence="10">
    <location>
        <begin position="492"/>
        <end position="522"/>
    </location>
</feature>
<reference evidence="11" key="1">
    <citation type="submission" date="2014-08" db="EMBL/GenBank/DDBJ databases">
        <authorList>
            <person name="Sharma Rahul"/>
            <person name="Thines Marco"/>
        </authorList>
    </citation>
    <scope>NUCLEOTIDE SEQUENCE</scope>
</reference>
<feature type="region of interest" description="Disordered" evidence="10">
    <location>
        <begin position="316"/>
        <end position="353"/>
    </location>
</feature>
<dbReference type="SMART" id="SM01250">
    <property type="entry name" value="KAT11"/>
    <property type="match status" value="1"/>
</dbReference>
<comment type="subcellular location">
    <subcellularLocation>
        <location evidence="1">Nucleus</location>
    </subcellularLocation>
</comment>
<dbReference type="InterPro" id="IPR016849">
    <property type="entry name" value="Rtt109"/>
</dbReference>